<feature type="transmembrane region" description="Helical" evidence="15">
    <location>
        <begin position="176"/>
        <end position="194"/>
    </location>
</feature>
<sequence length="758" mass="79490">MSPAFDYSALVETRPDGVRHLDLVIEGITCAACIGDIERGLACLPELEKARLNYTNRRLAAEWRVADFDPMRVISRLAELGYKAHPFEPSREEEIEAAEMRFLLRCLAVAGFAAMNIMLLSVSVWSGNASDITEETRDFFHWISALIALPTAAYAGQPFFRNAFRAIRARSMTMDVPISLGVTLALGMSLYETIHHAHHAYFDSAVMLLFFLLLGRVLDQVMRRKTRAVAGNLLALRGETAVVLGDGGAAREVPLKAVRPGDRVLVLPGDRVSVDGIVLDGSSSVDASLVTGETAHAPVGPGALVYAGAVNLDGALTVQVTAAAEGTLLDEVNRLVETAANARSRYLRLADRAARIYSPIVHVTALATAIGWMLLGAGLHDALITAIAVLIITCPCALALAVPATQVVASGSLFRAGVLLQTGDAIERMAACDTIVFDKTGTLTTPEPRVVNAGEIAPDLLEAACRLALSSRHPLAAALAGQALGRSPFPGAREEAGHGVVAQLGPEPGAIEARLGSPTFCGAEAQATAALAGAPDATVIAVRVGERRAVMLMHQVLRPDAAAVVADLRRRGFRIAILSGDREQPVADAAQALGVDEWRSGLKPGGKIDALAAMAAQGRRVLMVGDGLNDAPALAAAHASISPVTAAHLAQSSADALFLGERLRPVADAVVLARTAHAVMRQNLGIAVVYNLIAVPLAIMGHVTPLIAAAAMSGSSIIVTLNALRARLPGREPEQGSPVSATPTRPFVSTQRPARAAP</sequence>
<keyword evidence="14 15" id="KW-0472">Membrane</keyword>
<feature type="transmembrane region" description="Helical" evidence="15">
    <location>
        <begin position="356"/>
        <end position="376"/>
    </location>
</feature>
<dbReference type="SUPFAM" id="SSF81665">
    <property type="entry name" value="Calcium ATPase, transmembrane domain M"/>
    <property type="match status" value="1"/>
</dbReference>
<dbReference type="Gene3D" id="3.40.50.1000">
    <property type="entry name" value="HAD superfamily/HAD-like"/>
    <property type="match status" value="1"/>
</dbReference>
<dbReference type="Gene3D" id="3.30.70.100">
    <property type="match status" value="1"/>
</dbReference>
<dbReference type="InterPro" id="IPR023214">
    <property type="entry name" value="HAD_sf"/>
</dbReference>
<keyword evidence="3" id="KW-0813">Transport</keyword>
<dbReference type="InterPro" id="IPR023299">
    <property type="entry name" value="ATPase_P-typ_cyto_dom_N"/>
</dbReference>
<evidence type="ECO:0000259" key="17">
    <source>
        <dbReference type="PROSITE" id="PS50846"/>
    </source>
</evidence>
<comment type="subcellular location">
    <subcellularLocation>
        <location evidence="1">Cell membrane</location>
        <topology evidence="1">Multi-pass membrane protein</topology>
    </subcellularLocation>
</comment>
<evidence type="ECO:0000256" key="14">
    <source>
        <dbReference type="ARBA" id="ARBA00023136"/>
    </source>
</evidence>
<keyword evidence="8 15" id="KW-0547">Nucleotide-binding</keyword>
<dbReference type="GO" id="GO:0005524">
    <property type="term" value="F:ATP binding"/>
    <property type="evidence" value="ECO:0007669"/>
    <property type="project" value="UniProtKB-UniRule"/>
</dbReference>
<dbReference type="RefSeq" id="WP_244643933.1">
    <property type="nucleotide sequence ID" value="NZ_BMES01000002.1"/>
</dbReference>
<dbReference type="InterPro" id="IPR027256">
    <property type="entry name" value="P-typ_ATPase_IB"/>
</dbReference>
<reference evidence="18" key="1">
    <citation type="journal article" date="2014" name="Int. J. Syst. Evol. Microbiol.">
        <title>Complete genome sequence of Corynebacterium casei LMG S-19264T (=DSM 44701T), isolated from a smear-ripened cheese.</title>
        <authorList>
            <consortium name="US DOE Joint Genome Institute (JGI-PGF)"/>
            <person name="Walter F."/>
            <person name="Albersmeier A."/>
            <person name="Kalinowski J."/>
            <person name="Ruckert C."/>
        </authorList>
    </citation>
    <scope>NUCLEOTIDE SEQUENCE</scope>
    <source>
        <strain evidence="18">CGMCC 1.12214</strain>
    </source>
</reference>
<reference evidence="18" key="2">
    <citation type="submission" date="2020-09" db="EMBL/GenBank/DDBJ databases">
        <authorList>
            <person name="Sun Q."/>
            <person name="Zhou Y."/>
        </authorList>
    </citation>
    <scope>NUCLEOTIDE SEQUENCE</scope>
    <source>
        <strain evidence="18">CGMCC 1.12214</strain>
    </source>
</reference>
<dbReference type="PRINTS" id="PR00119">
    <property type="entry name" value="CATATPASE"/>
</dbReference>
<feature type="transmembrane region" description="Helical" evidence="15">
    <location>
        <begin position="684"/>
        <end position="700"/>
    </location>
</feature>
<evidence type="ECO:0000256" key="13">
    <source>
        <dbReference type="ARBA" id="ARBA00023065"/>
    </source>
</evidence>
<dbReference type="EMBL" id="BMES01000002">
    <property type="protein sequence ID" value="GGH28812.1"/>
    <property type="molecule type" value="Genomic_DNA"/>
</dbReference>
<evidence type="ECO:0000256" key="9">
    <source>
        <dbReference type="ARBA" id="ARBA00022840"/>
    </source>
</evidence>
<keyword evidence="9 15" id="KW-0067">ATP-binding</keyword>
<dbReference type="PANTHER" id="PTHR43520:SF5">
    <property type="entry name" value="CATION-TRANSPORTING P-TYPE ATPASE-RELATED"/>
    <property type="match status" value="1"/>
</dbReference>
<proteinExistence type="inferred from homology"/>
<name>A0A917IBC5_9HYPH</name>
<organism evidence="18 19">
    <name type="scientific">Alsobacter metallidurans</name>
    <dbReference type="NCBI Taxonomy" id="340221"/>
    <lineage>
        <taxon>Bacteria</taxon>
        <taxon>Pseudomonadati</taxon>
        <taxon>Pseudomonadota</taxon>
        <taxon>Alphaproteobacteria</taxon>
        <taxon>Hyphomicrobiales</taxon>
        <taxon>Alsobacteraceae</taxon>
        <taxon>Alsobacter</taxon>
    </lineage>
</organism>
<evidence type="ECO:0000256" key="11">
    <source>
        <dbReference type="ARBA" id="ARBA00022967"/>
    </source>
</evidence>
<accession>A0A917IBC5</accession>
<keyword evidence="7 15" id="KW-0479">Metal-binding</keyword>
<dbReference type="GO" id="GO:0005886">
    <property type="term" value="C:plasma membrane"/>
    <property type="evidence" value="ECO:0007669"/>
    <property type="project" value="UniProtKB-SubCell"/>
</dbReference>
<dbReference type="SUPFAM" id="SSF56784">
    <property type="entry name" value="HAD-like"/>
    <property type="match status" value="1"/>
</dbReference>
<dbReference type="GO" id="GO:0055070">
    <property type="term" value="P:copper ion homeostasis"/>
    <property type="evidence" value="ECO:0007669"/>
    <property type="project" value="TreeGrafter"/>
</dbReference>
<feature type="domain" description="HMA" evidence="17">
    <location>
        <begin position="19"/>
        <end position="85"/>
    </location>
</feature>
<keyword evidence="13" id="KW-0406">Ion transport</keyword>
<dbReference type="PANTHER" id="PTHR43520">
    <property type="entry name" value="ATP7, ISOFORM B"/>
    <property type="match status" value="1"/>
</dbReference>
<evidence type="ECO:0000256" key="7">
    <source>
        <dbReference type="ARBA" id="ARBA00022723"/>
    </source>
</evidence>
<feature type="compositionally biased region" description="Polar residues" evidence="16">
    <location>
        <begin position="737"/>
        <end position="752"/>
    </location>
</feature>
<dbReference type="Gene3D" id="2.70.150.10">
    <property type="entry name" value="Calcium-transporting ATPase, cytoplasmic transduction domain A"/>
    <property type="match status" value="1"/>
</dbReference>
<keyword evidence="12 15" id="KW-1133">Transmembrane helix</keyword>
<keyword evidence="6 15" id="KW-0812">Transmembrane</keyword>
<evidence type="ECO:0000256" key="5">
    <source>
        <dbReference type="ARBA" id="ARBA00022553"/>
    </source>
</evidence>
<dbReference type="SUPFAM" id="SSF55008">
    <property type="entry name" value="HMA, heavy metal-associated domain"/>
    <property type="match status" value="1"/>
</dbReference>
<dbReference type="NCBIfam" id="TIGR01511">
    <property type="entry name" value="ATPase-IB1_Cu"/>
    <property type="match status" value="1"/>
</dbReference>
<dbReference type="NCBIfam" id="TIGR01525">
    <property type="entry name" value="ATPase-IB_hvy"/>
    <property type="match status" value="1"/>
</dbReference>
<evidence type="ECO:0000256" key="6">
    <source>
        <dbReference type="ARBA" id="ARBA00022692"/>
    </source>
</evidence>
<dbReference type="AlphaFoldDB" id="A0A917IBC5"/>
<feature type="transmembrane region" description="Helical" evidence="15">
    <location>
        <begin position="200"/>
        <end position="218"/>
    </location>
</feature>
<dbReference type="InterPro" id="IPR018303">
    <property type="entry name" value="ATPase_P-typ_P_site"/>
</dbReference>
<keyword evidence="11" id="KW-1278">Translocase</keyword>
<dbReference type="InterPro" id="IPR036412">
    <property type="entry name" value="HAD-like_sf"/>
</dbReference>
<dbReference type="InterPro" id="IPR008250">
    <property type="entry name" value="ATPase_P-typ_transduc_dom_A_sf"/>
</dbReference>
<dbReference type="PROSITE" id="PS00154">
    <property type="entry name" value="ATPASE_E1_E2"/>
    <property type="match status" value="1"/>
</dbReference>
<dbReference type="InterPro" id="IPR036163">
    <property type="entry name" value="HMA_dom_sf"/>
</dbReference>
<dbReference type="GO" id="GO:0016887">
    <property type="term" value="F:ATP hydrolysis activity"/>
    <property type="evidence" value="ECO:0007669"/>
    <property type="project" value="InterPro"/>
</dbReference>
<keyword evidence="5" id="KW-0597">Phosphoprotein</keyword>
<feature type="transmembrane region" description="Helical" evidence="15">
    <location>
        <begin position="139"/>
        <end position="156"/>
    </location>
</feature>
<dbReference type="InterPro" id="IPR059000">
    <property type="entry name" value="ATPase_P-type_domA"/>
</dbReference>
<dbReference type="CDD" id="cd00371">
    <property type="entry name" value="HMA"/>
    <property type="match status" value="1"/>
</dbReference>
<keyword evidence="10" id="KW-0460">Magnesium</keyword>
<feature type="transmembrane region" description="Helical" evidence="15">
    <location>
        <begin position="102"/>
        <end position="127"/>
    </location>
</feature>
<evidence type="ECO:0000313" key="18">
    <source>
        <dbReference type="EMBL" id="GGH28812.1"/>
    </source>
</evidence>
<evidence type="ECO:0000256" key="12">
    <source>
        <dbReference type="ARBA" id="ARBA00022989"/>
    </source>
</evidence>
<dbReference type="Pfam" id="PF00122">
    <property type="entry name" value="E1-E2_ATPase"/>
    <property type="match status" value="1"/>
</dbReference>
<dbReference type="GO" id="GO:0005507">
    <property type="term" value="F:copper ion binding"/>
    <property type="evidence" value="ECO:0007669"/>
    <property type="project" value="TreeGrafter"/>
</dbReference>
<protein>
    <submittedName>
        <fullName evidence="18">Nitrogen fixation protein FixI</fullName>
    </submittedName>
</protein>
<dbReference type="Proteomes" id="UP000603912">
    <property type="component" value="Unassembled WGS sequence"/>
</dbReference>
<evidence type="ECO:0000313" key="19">
    <source>
        <dbReference type="Proteomes" id="UP000603912"/>
    </source>
</evidence>
<dbReference type="InterPro" id="IPR001757">
    <property type="entry name" value="P_typ_ATPase"/>
</dbReference>
<gene>
    <name evidence="18" type="primary">fixI</name>
    <name evidence="18" type="ORF">GCM10007036_38270</name>
</gene>
<feature type="transmembrane region" description="Helical" evidence="15">
    <location>
        <begin position="382"/>
        <end position="402"/>
    </location>
</feature>
<evidence type="ECO:0000256" key="16">
    <source>
        <dbReference type="SAM" id="MobiDB-lite"/>
    </source>
</evidence>
<dbReference type="NCBIfam" id="TIGR01494">
    <property type="entry name" value="ATPase_P-type"/>
    <property type="match status" value="1"/>
</dbReference>
<feature type="region of interest" description="Disordered" evidence="16">
    <location>
        <begin position="730"/>
        <end position="758"/>
    </location>
</feature>
<evidence type="ECO:0000256" key="10">
    <source>
        <dbReference type="ARBA" id="ARBA00022842"/>
    </source>
</evidence>
<keyword evidence="4 15" id="KW-1003">Cell membrane</keyword>
<dbReference type="GO" id="GO:0043682">
    <property type="term" value="F:P-type divalent copper transporter activity"/>
    <property type="evidence" value="ECO:0007669"/>
    <property type="project" value="TreeGrafter"/>
</dbReference>
<comment type="caution">
    <text evidence="18">The sequence shown here is derived from an EMBL/GenBank/DDBJ whole genome shotgun (WGS) entry which is preliminary data.</text>
</comment>
<dbReference type="Gene3D" id="3.40.1110.10">
    <property type="entry name" value="Calcium-transporting ATPase, cytoplasmic domain N"/>
    <property type="match status" value="1"/>
</dbReference>
<dbReference type="PROSITE" id="PS50846">
    <property type="entry name" value="HMA_2"/>
    <property type="match status" value="1"/>
</dbReference>
<dbReference type="InterPro" id="IPR023298">
    <property type="entry name" value="ATPase_P-typ_TM_dom_sf"/>
</dbReference>
<keyword evidence="19" id="KW-1185">Reference proteome</keyword>
<evidence type="ECO:0000256" key="1">
    <source>
        <dbReference type="ARBA" id="ARBA00004651"/>
    </source>
</evidence>
<dbReference type="SUPFAM" id="SSF81653">
    <property type="entry name" value="Calcium ATPase, transduction domain A"/>
    <property type="match status" value="1"/>
</dbReference>
<evidence type="ECO:0000256" key="15">
    <source>
        <dbReference type="RuleBase" id="RU362081"/>
    </source>
</evidence>
<evidence type="ECO:0000256" key="3">
    <source>
        <dbReference type="ARBA" id="ARBA00022448"/>
    </source>
</evidence>
<dbReference type="InterPro" id="IPR006121">
    <property type="entry name" value="HMA_dom"/>
</dbReference>
<evidence type="ECO:0000256" key="2">
    <source>
        <dbReference type="ARBA" id="ARBA00006024"/>
    </source>
</evidence>
<evidence type="ECO:0000256" key="4">
    <source>
        <dbReference type="ARBA" id="ARBA00022475"/>
    </source>
</evidence>
<evidence type="ECO:0000256" key="8">
    <source>
        <dbReference type="ARBA" id="ARBA00022741"/>
    </source>
</evidence>
<comment type="similarity">
    <text evidence="2 15">Belongs to the cation transport ATPase (P-type) (TC 3.A.3) family. Type IB subfamily.</text>
</comment>
<dbReference type="Pfam" id="PF00702">
    <property type="entry name" value="Hydrolase"/>
    <property type="match status" value="1"/>
</dbReference>